<accession>A0A377J9C1</accession>
<dbReference type="Proteomes" id="UP000254512">
    <property type="component" value="Unassembled WGS sequence"/>
</dbReference>
<evidence type="ECO:0000313" key="3">
    <source>
        <dbReference type="Proteomes" id="UP000254512"/>
    </source>
</evidence>
<evidence type="ECO:0000313" key="2">
    <source>
        <dbReference type="EMBL" id="STO98353.1"/>
    </source>
</evidence>
<name>A0A377J9C1_GRIHO</name>
<proteinExistence type="predicted"/>
<evidence type="ECO:0000256" key="1">
    <source>
        <dbReference type="ARBA" id="ARBA00022729"/>
    </source>
</evidence>
<dbReference type="AlphaFoldDB" id="A0A377J9C1"/>
<evidence type="ECO:0008006" key="4">
    <source>
        <dbReference type="Google" id="ProtNLM"/>
    </source>
</evidence>
<dbReference type="InterPro" id="IPR006059">
    <property type="entry name" value="SBP"/>
</dbReference>
<reference evidence="2 3" key="1">
    <citation type="submission" date="2018-06" db="EMBL/GenBank/DDBJ databases">
        <authorList>
            <consortium name="Pathogen Informatics"/>
            <person name="Doyle S."/>
        </authorList>
    </citation>
    <scope>NUCLEOTIDE SEQUENCE [LARGE SCALE GENOMIC DNA]</scope>
    <source>
        <strain evidence="2 3">NCTC11645</strain>
    </source>
</reference>
<dbReference type="KEGG" id="gho:AL542_00370"/>
<dbReference type="Gene3D" id="3.40.190.10">
    <property type="entry name" value="Periplasmic binding protein-like II"/>
    <property type="match status" value="1"/>
</dbReference>
<dbReference type="EMBL" id="UGHD01000003">
    <property type="protein sequence ID" value="STO98353.1"/>
    <property type="molecule type" value="Genomic_DNA"/>
</dbReference>
<dbReference type="RefSeq" id="WP_005504554.1">
    <property type="nucleotide sequence ID" value="NZ_CABMOB010000001.1"/>
</dbReference>
<dbReference type="Pfam" id="PF13416">
    <property type="entry name" value="SBP_bac_8"/>
    <property type="match status" value="1"/>
</dbReference>
<keyword evidence="1" id="KW-0732">Signal</keyword>
<gene>
    <name evidence="2" type="ORF">NCTC11645_03338</name>
</gene>
<protein>
    <recommendedName>
        <fullName evidence="4">Spermidine/putrescine-binding periplasmic protein</fullName>
    </recommendedName>
</protein>
<dbReference type="STRING" id="673.AL542_00370"/>
<dbReference type="PANTHER" id="PTHR30222">
    <property type="entry name" value="SPERMIDINE/PUTRESCINE-BINDING PERIPLASMIC PROTEIN"/>
    <property type="match status" value="1"/>
</dbReference>
<dbReference type="GeneID" id="58894323"/>
<dbReference type="PANTHER" id="PTHR30222:SF17">
    <property type="entry name" value="SPERMIDINE_PUTRESCINE-BINDING PERIPLASMIC PROTEIN"/>
    <property type="match status" value="1"/>
</dbReference>
<organism evidence="2 3">
    <name type="scientific">Grimontia hollisae</name>
    <name type="common">Vibrio hollisae</name>
    <dbReference type="NCBI Taxonomy" id="673"/>
    <lineage>
        <taxon>Bacteria</taxon>
        <taxon>Pseudomonadati</taxon>
        <taxon>Pseudomonadota</taxon>
        <taxon>Gammaproteobacteria</taxon>
        <taxon>Vibrionales</taxon>
        <taxon>Vibrionaceae</taxon>
        <taxon>Grimontia</taxon>
    </lineage>
</organism>
<sequence>MGNVSPSIIKGKVTLRVLGTSVTLLEEIRLQATKDLGINFEYTVLDGVAAQRQGVLYPHSYDVYDQWFQSIDMLWPVSAIQPIDTKKIPLWHEVNPLSKYGKVSNTSSIGTGGIPVNRLYVQQDNSLSAHPTRFISMLPLTHNADSFGYSPKALPARLRRKEESWGWLVNEDWSGKVGIQNDSSIGAIDLALAVQSAGLLDFKDIGNLTVTEIDNLINLLTKLKKRGHFRSTWDSAAQAEENMLTGGVAIESLWSPSYNHLRELNAEIIEASPVEGYRAWFGGMAISSNVEGRILDAAYEYLNWWLSGWAGAKLAKQGFYTSTPHLSKRYMEPGEWDYWYDGKPAPSILTALDGNNLIAKGEVRKGGTYEERMSKVIVWNSVMDEHNYLIRRWNDFLNA</sequence>
<dbReference type="SUPFAM" id="SSF53850">
    <property type="entry name" value="Periplasmic binding protein-like II"/>
    <property type="match status" value="1"/>
</dbReference>